<dbReference type="PANTHER" id="PTHR47966:SF74">
    <property type="entry name" value="AGR407CP"/>
    <property type="match status" value="1"/>
</dbReference>
<feature type="active site" evidence="3">
    <location>
        <position position="114"/>
    </location>
</feature>
<keyword evidence="5" id="KW-0378">Hydrolase</keyword>
<dbReference type="GO" id="GO:0006508">
    <property type="term" value="P:proteolysis"/>
    <property type="evidence" value="ECO:0007669"/>
    <property type="project" value="UniProtKB-KW"/>
</dbReference>
<proteinExistence type="inferred from homology"/>
<keyword evidence="7" id="KW-0812">Transmembrane</keyword>
<dbReference type="InterPro" id="IPR033121">
    <property type="entry name" value="PEPTIDASE_A1"/>
</dbReference>
<sequence>MYIDLGFRMVGLCGVASWFLLLFVARSANAGEESSNAELRPRFLPRDQLLRLPIVARDAGAGHPASSGNGTVNGTQPHAVKSSAGWSAVSGGHDRQSFYALIQAGGINFRVVLDTGSSDLWILSSACETEACNSQPRYPLSYQSPSFQSVNGNTTVFSASYADGSGVSGIVAREKVELAGLVVANQTFGLISDSNVSLSDQESGFLGLGFPRLSTISTREVNDSRPFLTNLAEQGLIDYPLFGFSLTRNLTGSLSLGAIDASVVTFPQNISWNDVAQFSPVSAESNTSGYLHWAIPLTSFGVNGTQLVPLPSQARATDNVSLALFDVGTPGFYGPYSDVSRLYNLIEGARLVDAASGQWVVPCDTNIPISLTFGSYDYILQPSDYIIGPASGSPSSCFSWPRALPPSADGLDWQIGIAFLQTVYTIFSYGINAKESPKIGLYPLGTRPVSTNTTGTLVHPSPQTMTAFTPQTTIQADLPNSLIPTPTFTTPAYAFNTSVPATIGGIVQSGLATSTYSPILAHVQATTGFNASVLPTISPSPSVTTITTNGITTTSAVSSTPLHLGVPPGWSGAGPSLTSGVGVTLVVILGVQFAWHLVFRTW</sequence>
<dbReference type="InterPro" id="IPR034164">
    <property type="entry name" value="Pepsin-like_dom"/>
</dbReference>
<keyword evidence="7" id="KW-0472">Membrane</keyword>
<evidence type="ECO:0000256" key="6">
    <source>
        <dbReference type="SAM" id="MobiDB-lite"/>
    </source>
</evidence>
<feature type="active site" evidence="3">
    <location>
        <position position="326"/>
    </location>
</feature>
<dbReference type="Gene3D" id="2.40.70.10">
    <property type="entry name" value="Acid Proteases"/>
    <property type="match status" value="2"/>
</dbReference>
<evidence type="ECO:0000256" key="1">
    <source>
        <dbReference type="ARBA" id="ARBA00007447"/>
    </source>
</evidence>
<dbReference type="Proteomes" id="UP000559027">
    <property type="component" value="Unassembled WGS sequence"/>
</dbReference>
<name>A0A8H5G6S7_9AGAR</name>
<feature type="transmembrane region" description="Helical" evidence="7">
    <location>
        <begin position="577"/>
        <end position="599"/>
    </location>
</feature>
<keyword evidence="11" id="KW-1185">Reference proteome</keyword>
<dbReference type="OrthoDB" id="771136at2759"/>
<dbReference type="PROSITE" id="PS00141">
    <property type="entry name" value="ASP_PROTEASE"/>
    <property type="match status" value="1"/>
</dbReference>
<reference evidence="10 11" key="1">
    <citation type="journal article" date="2020" name="ISME J.">
        <title>Uncovering the hidden diversity of litter-decomposition mechanisms in mushroom-forming fungi.</title>
        <authorList>
            <person name="Floudas D."/>
            <person name="Bentzer J."/>
            <person name="Ahren D."/>
            <person name="Johansson T."/>
            <person name="Persson P."/>
            <person name="Tunlid A."/>
        </authorList>
    </citation>
    <scope>NUCLEOTIDE SEQUENCE [LARGE SCALE GENOMIC DNA]</scope>
    <source>
        <strain evidence="10 11">CBS 146.42</strain>
    </source>
</reference>
<feature type="chain" id="PRO_5034971299" description="Peptidase A1 domain-containing protein" evidence="8">
    <location>
        <begin position="31"/>
        <end position="602"/>
    </location>
</feature>
<dbReference type="EMBL" id="JAACJO010000004">
    <property type="protein sequence ID" value="KAF5359403.1"/>
    <property type="molecule type" value="Genomic_DNA"/>
</dbReference>
<evidence type="ECO:0000256" key="4">
    <source>
        <dbReference type="PIRSR" id="PIRSR601461-2"/>
    </source>
</evidence>
<evidence type="ECO:0000313" key="11">
    <source>
        <dbReference type="Proteomes" id="UP000559027"/>
    </source>
</evidence>
<feature type="domain" description="Peptidase A1" evidence="9">
    <location>
        <begin position="98"/>
        <end position="442"/>
    </location>
</feature>
<keyword evidence="2 5" id="KW-0064">Aspartyl protease</keyword>
<dbReference type="PANTHER" id="PTHR47966">
    <property type="entry name" value="BETA-SITE APP-CLEAVING ENZYME, ISOFORM A-RELATED"/>
    <property type="match status" value="1"/>
</dbReference>
<evidence type="ECO:0000256" key="5">
    <source>
        <dbReference type="RuleBase" id="RU000454"/>
    </source>
</evidence>
<feature type="disulfide bond" evidence="4">
    <location>
        <begin position="127"/>
        <end position="132"/>
    </location>
</feature>
<comment type="similarity">
    <text evidence="1 5">Belongs to the peptidase A1 family.</text>
</comment>
<evidence type="ECO:0000256" key="3">
    <source>
        <dbReference type="PIRSR" id="PIRSR601461-1"/>
    </source>
</evidence>
<evidence type="ECO:0000256" key="7">
    <source>
        <dbReference type="SAM" id="Phobius"/>
    </source>
</evidence>
<evidence type="ECO:0000313" key="10">
    <source>
        <dbReference type="EMBL" id="KAF5359403.1"/>
    </source>
</evidence>
<dbReference type="InterPro" id="IPR021109">
    <property type="entry name" value="Peptidase_aspartic_dom_sf"/>
</dbReference>
<dbReference type="Pfam" id="PF00026">
    <property type="entry name" value="Asp"/>
    <property type="match status" value="1"/>
</dbReference>
<evidence type="ECO:0000256" key="2">
    <source>
        <dbReference type="ARBA" id="ARBA00022750"/>
    </source>
</evidence>
<keyword evidence="8" id="KW-0732">Signal</keyword>
<dbReference type="CDD" id="cd05471">
    <property type="entry name" value="pepsin_like"/>
    <property type="match status" value="1"/>
</dbReference>
<feature type="compositionally biased region" description="Polar residues" evidence="6">
    <location>
        <begin position="66"/>
        <end position="76"/>
    </location>
</feature>
<accession>A0A8H5G6S7</accession>
<dbReference type="InterPro" id="IPR001461">
    <property type="entry name" value="Aspartic_peptidase_A1"/>
</dbReference>
<dbReference type="PROSITE" id="PS51767">
    <property type="entry name" value="PEPTIDASE_A1"/>
    <property type="match status" value="1"/>
</dbReference>
<feature type="region of interest" description="Disordered" evidence="6">
    <location>
        <begin position="62"/>
        <end position="86"/>
    </location>
</feature>
<protein>
    <recommendedName>
        <fullName evidence="9">Peptidase A1 domain-containing protein</fullName>
    </recommendedName>
</protein>
<comment type="caution">
    <text evidence="10">The sequence shown here is derived from an EMBL/GenBank/DDBJ whole genome shotgun (WGS) entry which is preliminary data.</text>
</comment>
<dbReference type="InterPro" id="IPR001969">
    <property type="entry name" value="Aspartic_peptidase_AS"/>
</dbReference>
<dbReference type="AlphaFoldDB" id="A0A8H5G6S7"/>
<keyword evidence="4" id="KW-1015">Disulfide bond</keyword>
<evidence type="ECO:0000259" key="9">
    <source>
        <dbReference type="PROSITE" id="PS51767"/>
    </source>
</evidence>
<dbReference type="SUPFAM" id="SSF50630">
    <property type="entry name" value="Acid proteases"/>
    <property type="match status" value="1"/>
</dbReference>
<organism evidence="10 11">
    <name type="scientific">Leucocoprinus leucothites</name>
    <dbReference type="NCBI Taxonomy" id="201217"/>
    <lineage>
        <taxon>Eukaryota</taxon>
        <taxon>Fungi</taxon>
        <taxon>Dikarya</taxon>
        <taxon>Basidiomycota</taxon>
        <taxon>Agaricomycotina</taxon>
        <taxon>Agaricomycetes</taxon>
        <taxon>Agaricomycetidae</taxon>
        <taxon>Agaricales</taxon>
        <taxon>Agaricineae</taxon>
        <taxon>Agaricaceae</taxon>
        <taxon>Leucocoprinus</taxon>
    </lineage>
</organism>
<keyword evidence="7" id="KW-1133">Transmembrane helix</keyword>
<evidence type="ECO:0000256" key="8">
    <source>
        <dbReference type="SAM" id="SignalP"/>
    </source>
</evidence>
<dbReference type="PRINTS" id="PR00792">
    <property type="entry name" value="PEPSIN"/>
</dbReference>
<keyword evidence="5" id="KW-0645">Protease</keyword>
<gene>
    <name evidence="10" type="ORF">D9756_003391</name>
</gene>
<feature type="signal peptide" evidence="8">
    <location>
        <begin position="1"/>
        <end position="30"/>
    </location>
</feature>
<dbReference type="GO" id="GO:0004190">
    <property type="term" value="F:aspartic-type endopeptidase activity"/>
    <property type="evidence" value="ECO:0007669"/>
    <property type="project" value="UniProtKB-KW"/>
</dbReference>